<evidence type="ECO:0000313" key="3">
    <source>
        <dbReference type="EMBL" id="WVZ82894.1"/>
    </source>
</evidence>
<feature type="non-terminal residue" evidence="3">
    <location>
        <position position="1"/>
    </location>
</feature>
<proteinExistence type="predicted"/>
<organism evidence="3 4">
    <name type="scientific">Paspalum notatum var. saurae</name>
    <dbReference type="NCBI Taxonomy" id="547442"/>
    <lineage>
        <taxon>Eukaryota</taxon>
        <taxon>Viridiplantae</taxon>
        <taxon>Streptophyta</taxon>
        <taxon>Embryophyta</taxon>
        <taxon>Tracheophyta</taxon>
        <taxon>Spermatophyta</taxon>
        <taxon>Magnoliopsida</taxon>
        <taxon>Liliopsida</taxon>
        <taxon>Poales</taxon>
        <taxon>Poaceae</taxon>
        <taxon>PACMAD clade</taxon>
        <taxon>Panicoideae</taxon>
        <taxon>Andropogonodae</taxon>
        <taxon>Paspaleae</taxon>
        <taxon>Paspalinae</taxon>
        <taxon>Paspalum</taxon>
    </lineage>
</organism>
<reference evidence="3 4" key="1">
    <citation type="submission" date="2024-02" db="EMBL/GenBank/DDBJ databases">
        <title>High-quality chromosome-scale genome assembly of Pensacola bahiagrass (Paspalum notatum Flugge var. saurae).</title>
        <authorList>
            <person name="Vega J.M."/>
            <person name="Podio M."/>
            <person name="Orjuela J."/>
            <person name="Siena L.A."/>
            <person name="Pessino S.C."/>
            <person name="Combes M.C."/>
            <person name="Mariac C."/>
            <person name="Albertini E."/>
            <person name="Pupilli F."/>
            <person name="Ortiz J.P.A."/>
            <person name="Leblanc O."/>
        </authorList>
    </citation>
    <scope>NUCLEOTIDE SEQUENCE [LARGE SCALE GENOMIC DNA]</scope>
    <source>
        <strain evidence="3">R1</strain>
        <tissue evidence="3">Leaf</tissue>
    </source>
</reference>
<dbReference type="InterPro" id="IPR036047">
    <property type="entry name" value="F-box-like_dom_sf"/>
</dbReference>
<keyword evidence="4" id="KW-1185">Reference proteome</keyword>
<dbReference type="SUPFAM" id="SSF81383">
    <property type="entry name" value="F-box domain"/>
    <property type="match status" value="1"/>
</dbReference>
<feature type="domain" description="KIB1-4 beta-propeller" evidence="2">
    <location>
        <begin position="166"/>
        <end position="391"/>
    </location>
</feature>
<sequence length="437" mass="48412">MAGRRRRRRRRGRLQQARPALPHPPPPEDPSALEPTALRDVAIAERPSKRTFHASSSTSSSSASGPDVWADLLDSLLLQIAGLLTSFHDLLAFIGTCRSWRAVLSSLPGPPAFTFNIPPLRFQQVGCDSHPHCSFVKRALLSNIKWQLVDPVKQTSSLCCSAPRNIRDRVQYLGCSYGYLIFSSFEQCLLVDVYSGAVVRPPKRKSTGNRHIYYGILVAPISASNSHLLISSGSSMFQWKVGSSSWLEHPLDGGSICQITSFKGQVFAMDSFQRLHIIHLAPQLSMHEVAVVWGEGMVVGLTCKPWLVVCGDMLLLVVFSVSVDNLSGFSGTFKVFRLDISIEPATWVRVENLGDNALFVSTDRRNPTFSCMSPERWGGKSNSIYITCPTENSNESWSVAELGQEVPSTELYAICRPDFHRQQPESLWVLPSFVYGA</sequence>
<protein>
    <recommendedName>
        <fullName evidence="2">KIB1-4 beta-propeller domain-containing protein</fullName>
    </recommendedName>
</protein>
<dbReference type="InterPro" id="IPR005174">
    <property type="entry name" value="KIB1-4_b-propeller"/>
</dbReference>
<feature type="compositionally biased region" description="Basic residues" evidence="1">
    <location>
        <begin position="1"/>
        <end position="13"/>
    </location>
</feature>
<gene>
    <name evidence="3" type="ORF">U9M48_030101</name>
</gene>
<evidence type="ECO:0000256" key="1">
    <source>
        <dbReference type="SAM" id="MobiDB-lite"/>
    </source>
</evidence>
<evidence type="ECO:0000259" key="2">
    <source>
        <dbReference type="Pfam" id="PF03478"/>
    </source>
</evidence>
<feature type="region of interest" description="Disordered" evidence="1">
    <location>
        <begin position="1"/>
        <end position="39"/>
    </location>
</feature>
<dbReference type="Proteomes" id="UP001341281">
    <property type="component" value="Chromosome 06"/>
</dbReference>
<evidence type="ECO:0000313" key="4">
    <source>
        <dbReference type="Proteomes" id="UP001341281"/>
    </source>
</evidence>
<dbReference type="Pfam" id="PF03478">
    <property type="entry name" value="Beta-prop_KIB1-4"/>
    <property type="match status" value="1"/>
</dbReference>
<dbReference type="PANTHER" id="PTHR33800">
    <property type="entry name" value="OS06G0113600 PROTEIN"/>
    <property type="match status" value="1"/>
</dbReference>
<dbReference type="EMBL" id="CP144750">
    <property type="protein sequence ID" value="WVZ82894.1"/>
    <property type="molecule type" value="Genomic_DNA"/>
</dbReference>
<name>A0AAQ3U0U1_PASNO</name>
<dbReference type="PANTHER" id="PTHR33800:SF13">
    <property type="entry name" value="OS06G0113600 PROTEIN"/>
    <property type="match status" value="1"/>
</dbReference>
<accession>A0AAQ3U0U1</accession>
<dbReference type="AlphaFoldDB" id="A0AAQ3U0U1"/>